<dbReference type="SMART" id="SM00388">
    <property type="entry name" value="HisKA"/>
    <property type="match status" value="2"/>
</dbReference>
<feature type="modified residue" description="4-aspartylphosphate" evidence="16">
    <location>
        <position position="704"/>
    </location>
</feature>
<dbReference type="SUPFAM" id="SSF55874">
    <property type="entry name" value="ATPase domain of HSP90 chaperone/DNA topoisomerase II/histidine kinase"/>
    <property type="match status" value="2"/>
</dbReference>
<feature type="domain" description="PAC" evidence="22">
    <location>
        <begin position="864"/>
        <end position="920"/>
    </location>
</feature>
<evidence type="ECO:0000256" key="6">
    <source>
        <dbReference type="ARBA" id="ARBA00022553"/>
    </source>
</evidence>
<feature type="domain" description="PAC" evidence="22">
    <location>
        <begin position="994"/>
        <end position="1046"/>
    </location>
</feature>
<dbReference type="FunFam" id="3.30.565.10:FF:000037">
    <property type="entry name" value="Hybrid sensor histidine kinase/response regulator"/>
    <property type="match status" value="1"/>
</dbReference>
<dbReference type="PROSITE" id="PS50112">
    <property type="entry name" value="PAS"/>
    <property type="match status" value="1"/>
</dbReference>
<dbReference type="InterPro" id="IPR036097">
    <property type="entry name" value="HisK_dim/P_sf"/>
</dbReference>
<dbReference type="PATRIC" id="fig|251221.4.peg.2776"/>
<feature type="coiled-coil region" evidence="17">
    <location>
        <begin position="1030"/>
        <end position="1064"/>
    </location>
</feature>
<dbReference type="InterPro" id="IPR004358">
    <property type="entry name" value="Sig_transdc_His_kin-like_C"/>
</dbReference>
<proteinExistence type="predicted"/>
<organism evidence="23 24">
    <name type="scientific">Gloeobacter violaceus (strain ATCC 29082 / PCC 7421)</name>
    <dbReference type="NCBI Taxonomy" id="251221"/>
    <lineage>
        <taxon>Bacteria</taxon>
        <taxon>Bacillati</taxon>
        <taxon>Cyanobacteriota</taxon>
        <taxon>Cyanophyceae</taxon>
        <taxon>Gloeobacterales</taxon>
        <taxon>Gloeobacteraceae</taxon>
        <taxon>Gloeobacter</taxon>
    </lineage>
</organism>
<dbReference type="Gene3D" id="3.30.450.20">
    <property type="entry name" value="PAS domain"/>
    <property type="match status" value="3"/>
</dbReference>
<evidence type="ECO:0000256" key="17">
    <source>
        <dbReference type="SAM" id="Coils"/>
    </source>
</evidence>
<dbReference type="eggNOG" id="COG0745">
    <property type="taxonomic scope" value="Bacteria"/>
</dbReference>
<dbReference type="Pfam" id="PF00512">
    <property type="entry name" value="HisKA"/>
    <property type="match status" value="2"/>
</dbReference>
<dbReference type="eggNOG" id="COG2205">
    <property type="taxonomic scope" value="Bacteria"/>
</dbReference>
<dbReference type="SMART" id="SM00091">
    <property type="entry name" value="PAS"/>
    <property type="match status" value="2"/>
</dbReference>
<dbReference type="InterPro" id="IPR013656">
    <property type="entry name" value="PAS_4"/>
</dbReference>
<dbReference type="GO" id="GO:0005886">
    <property type="term" value="C:plasma membrane"/>
    <property type="evidence" value="ECO:0007669"/>
    <property type="project" value="UniProtKB-SubCell"/>
</dbReference>
<dbReference type="Pfam" id="PF08447">
    <property type="entry name" value="PAS_3"/>
    <property type="match status" value="2"/>
</dbReference>
<dbReference type="PANTHER" id="PTHR43547">
    <property type="entry name" value="TWO-COMPONENT HISTIDINE KINASE"/>
    <property type="match status" value="1"/>
</dbReference>
<dbReference type="Proteomes" id="UP000000557">
    <property type="component" value="Chromosome"/>
</dbReference>
<dbReference type="InterPro" id="IPR001610">
    <property type="entry name" value="PAC"/>
</dbReference>
<dbReference type="CDD" id="cd16922">
    <property type="entry name" value="HATPase_EvgS-ArcB-TorS-like"/>
    <property type="match status" value="1"/>
</dbReference>
<evidence type="ECO:0000256" key="2">
    <source>
        <dbReference type="ARBA" id="ARBA00004429"/>
    </source>
</evidence>
<evidence type="ECO:0000259" key="21">
    <source>
        <dbReference type="PROSITE" id="PS50112"/>
    </source>
</evidence>
<evidence type="ECO:0000256" key="10">
    <source>
        <dbReference type="ARBA" id="ARBA00022741"/>
    </source>
</evidence>
<dbReference type="Gene3D" id="3.30.450.40">
    <property type="match status" value="1"/>
</dbReference>
<evidence type="ECO:0000313" key="23">
    <source>
        <dbReference type="EMBL" id="BAC90690.1"/>
    </source>
</evidence>
<dbReference type="PROSITE" id="PS50109">
    <property type="entry name" value="HIS_KIN"/>
    <property type="match status" value="2"/>
</dbReference>
<dbReference type="PhylomeDB" id="Q7NGY8"/>
<keyword evidence="6 16" id="KW-0597">Phosphoprotein</keyword>
<evidence type="ECO:0000256" key="9">
    <source>
        <dbReference type="ARBA" id="ARBA00022737"/>
    </source>
</evidence>
<gene>
    <name evidence="23" type="ordered locus">glr2749</name>
</gene>
<dbReference type="Pfam" id="PF02518">
    <property type="entry name" value="HATPase_c"/>
    <property type="match status" value="2"/>
</dbReference>
<reference evidence="23 24" key="1">
    <citation type="journal article" date="2003" name="DNA Res.">
        <title>Complete genome structure of Gloeobacter violaceus PCC 7421, a cyanobacterium that lacks thylakoids.</title>
        <authorList>
            <person name="Nakamura Y."/>
            <person name="Kaneko T."/>
            <person name="Sato S."/>
            <person name="Mimuro M."/>
            <person name="Miyashita H."/>
            <person name="Tsuchiya T."/>
            <person name="Sasamoto S."/>
            <person name="Watanabe A."/>
            <person name="Kawashima K."/>
            <person name="Kishida Y."/>
            <person name="Kiyokawa C."/>
            <person name="Kohara M."/>
            <person name="Matsumoto M."/>
            <person name="Matsuno A."/>
            <person name="Nakazaki N."/>
            <person name="Shimpo S."/>
            <person name="Takeuchi C."/>
            <person name="Yamada M."/>
            <person name="Tabata S."/>
        </authorList>
    </citation>
    <scope>NUCLEOTIDE SEQUENCE [LARGE SCALE GENOMIC DNA]</scope>
    <source>
        <strain evidence="24">ATCC 29082 / PCC 7421</strain>
    </source>
</reference>
<dbReference type="InterPro" id="IPR005467">
    <property type="entry name" value="His_kinase_dom"/>
</dbReference>
<keyword evidence="10" id="KW-0547">Nucleotide-binding</keyword>
<evidence type="ECO:0000256" key="13">
    <source>
        <dbReference type="ARBA" id="ARBA00022989"/>
    </source>
</evidence>
<evidence type="ECO:0000256" key="16">
    <source>
        <dbReference type="PROSITE-ProRule" id="PRU00169"/>
    </source>
</evidence>
<evidence type="ECO:0000256" key="5">
    <source>
        <dbReference type="ARBA" id="ARBA00022519"/>
    </source>
</evidence>
<name>Q7NGY8_GLOVI</name>
<evidence type="ECO:0000256" key="7">
    <source>
        <dbReference type="ARBA" id="ARBA00022679"/>
    </source>
</evidence>
<evidence type="ECO:0000256" key="14">
    <source>
        <dbReference type="ARBA" id="ARBA00023012"/>
    </source>
</evidence>
<dbReference type="InterPro" id="IPR035965">
    <property type="entry name" value="PAS-like_dom_sf"/>
</dbReference>
<dbReference type="InParanoid" id="Q7NGY8"/>
<dbReference type="FunFam" id="3.30.450.20:FF:000099">
    <property type="entry name" value="Sensory box sensor histidine kinase"/>
    <property type="match status" value="1"/>
</dbReference>
<keyword evidence="9" id="KW-0677">Repeat</keyword>
<dbReference type="Gene3D" id="3.30.565.10">
    <property type="entry name" value="Histidine kinase-like ATPase, C-terminal domain"/>
    <property type="match status" value="2"/>
</dbReference>
<dbReference type="InterPro" id="IPR011006">
    <property type="entry name" value="CheY-like_superfamily"/>
</dbReference>
<dbReference type="PRINTS" id="PR00344">
    <property type="entry name" value="BCTRLSENSOR"/>
</dbReference>
<evidence type="ECO:0000259" key="19">
    <source>
        <dbReference type="PROSITE" id="PS50109"/>
    </source>
</evidence>
<feature type="domain" description="Histidine kinase" evidence="19">
    <location>
        <begin position="379"/>
        <end position="595"/>
    </location>
</feature>
<comment type="catalytic activity">
    <reaction evidence="1">
        <text>ATP + protein L-histidine = ADP + protein N-phospho-L-histidine.</text>
        <dbReference type="EC" id="2.7.13.3"/>
    </reaction>
</comment>
<dbReference type="PANTHER" id="PTHR43547:SF2">
    <property type="entry name" value="HYBRID SIGNAL TRANSDUCTION HISTIDINE KINASE C"/>
    <property type="match status" value="1"/>
</dbReference>
<comment type="subcellular location">
    <subcellularLocation>
        <location evidence="2">Cell inner membrane</location>
        <topology evidence="2">Multi-pass membrane protein</topology>
    </subcellularLocation>
</comment>
<evidence type="ECO:0000259" key="20">
    <source>
        <dbReference type="PROSITE" id="PS50110"/>
    </source>
</evidence>
<keyword evidence="13" id="KW-1133">Transmembrane helix</keyword>
<dbReference type="FunFam" id="3.30.565.10:FF:000006">
    <property type="entry name" value="Sensor histidine kinase WalK"/>
    <property type="match status" value="1"/>
</dbReference>
<dbReference type="FunFam" id="1.10.287.130:FF:000004">
    <property type="entry name" value="Ethylene receptor 1"/>
    <property type="match status" value="1"/>
</dbReference>
<dbReference type="InterPro" id="IPR003661">
    <property type="entry name" value="HisK_dim/P_dom"/>
</dbReference>
<dbReference type="SUPFAM" id="SSF55781">
    <property type="entry name" value="GAF domain-like"/>
    <property type="match status" value="1"/>
</dbReference>
<evidence type="ECO:0000256" key="3">
    <source>
        <dbReference type="ARBA" id="ARBA00012438"/>
    </source>
</evidence>
<dbReference type="InterPro" id="IPR000700">
    <property type="entry name" value="PAS-assoc_C"/>
</dbReference>
<keyword evidence="4" id="KW-1003">Cell membrane</keyword>
<evidence type="ECO:0000259" key="22">
    <source>
        <dbReference type="PROSITE" id="PS50113"/>
    </source>
</evidence>
<dbReference type="GO" id="GO:0005524">
    <property type="term" value="F:ATP binding"/>
    <property type="evidence" value="ECO:0007669"/>
    <property type="project" value="UniProtKB-KW"/>
</dbReference>
<dbReference type="FunFam" id="2.10.70.100:FF:000001">
    <property type="entry name" value="Sensory transduction histidine kinase"/>
    <property type="match status" value="1"/>
</dbReference>
<dbReference type="InterPro" id="IPR000014">
    <property type="entry name" value="PAS"/>
</dbReference>
<dbReference type="CDD" id="cd00130">
    <property type="entry name" value="PAS"/>
    <property type="match status" value="2"/>
</dbReference>
<dbReference type="CDD" id="cd00075">
    <property type="entry name" value="HATPase"/>
    <property type="match status" value="1"/>
</dbReference>
<dbReference type="SMART" id="SM00086">
    <property type="entry name" value="PAC"/>
    <property type="match status" value="3"/>
</dbReference>
<keyword evidence="15" id="KW-0472">Membrane</keyword>
<dbReference type="EC" id="2.7.13.3" evidence="3"/>
<evidence type="ECO:0000256" key="15">
    <source>
        <dbReference type="ARBA" id="ARBA00023136"/>
    </source>
</evidence>
<keyword evidence="17" id="KW-0175">Coiled coil</keyword>
<keyword evidence="14" id="KW-0902">Two-component regulatory system</keyword>
<dbReference type="PROSITE" id="PS50113">
    <property type="entry name" value="PAC"/>
    <property type="match status" value="2"/>
</dbReference>
<dbReference type="PROSITE" id="PS50110">
    <property type="entry name" value="RESPONSE_REGULATORY"/>
    <property type="match status" value="1"/>
</dbReference>
<dbReference type="NCBIfam" id="TIGR00229">
    <property type="entry name" value="sensory_box"/>
    <property type="match status" value="1"/>
</dbReference>
<accession>Q7NGY8</accession>
<dbReference type="InterPro" id="IPR036890">
    <property type="entry name" value="HATPase_C_sf"/>
</dbReference>
<dbReference type="InterPro" id="IPR029016">
    <property type="entry name" value="GAF-like_dom_sf"/>
</dbReference>
<dbReference type="Pfam" id="PF08448">
    <property type="entry name" value="PAS_4"/>
    <property type="match status" value="1"/>
</dbReference>
<feature type="region of interest" description="Disordered" evidence="18">
    <location>
        <begin position="1"/>
        <end position="34"/>
    </location>
</feature>
<dbReference type="EMBL" id="BA000045">
    <property type="protein sequence ID" value="BAC90690.1"/>
    <property type="molecule type" value="Genomic_DNA"/>
</dbReference>
<dbReference type="InterPro" id="IPR013655">
    <property type="entry name" value="PAS_fold_3"/>
</dbReference>
<evidence type="ECO:0000256" key="1">
    <source>
        <dbReference type="ARBA" id="ARBA00000085"/>
    </source>
</evidence>
<dbReference type="CDD" id="cd00082">
    <property type="entry name" value="HisKA"/>
    <property type="match status" value="2"/>
</dbReference>
<feature type="domain" description="PAS" evidence="21">
    <location>
        <begin position="921"/>
        <end position="991"/>
    </location>
</feature>
<dbReference type="HOGENOM" id="CLU_000445_82_0_3"/>
<evidence type="ECO:0000313" key="24">
    <source>
        <dbReference type="Proteomes" id="UP000000557"/>
    </source>
</evidence>
<keyword evidence="24" id="KW-1185">Reference proteome</keyword>
<dbReference type="GO" id="GO:0000155">
    <property type="term" value="F:phosphorelay sensor kinase activity"/>
    <property type="evidence" value="ECO:0000318"/>
    <property type="project" value="GO_Central"/>
</dbReference>
<keyword evidence="11" id="KW-0418">Kinase</keyword>
<feature type="domain" description="Histidine kinase" evidence="19">
    <location>
        <begin position="1071"/>
        <end position="1288"/>
    </location>
</feature>
<evidence type="ECO:0000256" key="12">
    <source>
        <dbReference type="ARBA" id="ARBA00022840"/>
    </source>
</evidence>
<dbReference type="OrthoDB" id="9796100at2"/>
<feature type="domain" description="Response regulatory" evidence="20">
    <location>
        <begin position="656"/>
        <end position="771"/>
    </location>
</feature>
<evidence type="ECO:0000256" key="4">
    <source>
        <dbReference type="ARBA" id="ARBA00022475"/>
    </source>
</evidence>
<evidence type="ECO:0000256" key="8">
    <source>
        <dbReference type="ARBA" id="ARBA00022692"/>
    </source>
</evidence>
<dbReference type="Gene3D" id="1.10.287.130">
    <property type="match status" value="2"/>
</dbReference>
<evidence type="ECO:0000256" key="11">
    <source>
        <dbReference type="ARBA" id="ARBA00022777"/>
    </source>
</evidence>
<dbReference type="Gene3D" id="2.10.70.100">
    <property type="match status" value="1"/>
</dbReference>
<dbReference type="KEGG" id="gvi:glr2749"/>
<dbReference type="SUPFAM" id="SSF55785">
    <property type="entry name" value="PYP-like sensor domain (PAS domain)"/>
    <property type="match status" value="3"/>
</dbReference>
<dbReference type="InterPro" id="IPR001789">
    <property type="entry name" value="Sig_transdc_resp-reg_receiver"/>
</dbReference>
<keyword evidence="5" id="KW-0997">Cell inner membrane</keyword>
<keyword evidence="7" id="KW-0808">Transferase</keyword>
<dbReference type="SUPFAM" id="SSF52172">
    <property type="entry name" value="CheY-like"/>
    <property type="match status" value="1"/>
</dbReference>
<dbReference type="SUPFAM" id="SSF47384">
    <property type="entry name" value="Homodimeric domain of signal transducing histidine kinase"/>
    <property type="match status" value="2"/>
</dbReference>
<dbReference type="EnsemblBacteria" id="BAC90690">
    <property type="protein sequence ID" value="BAC90690"/>
    <property type="gene ID" value="BAC90690"/>
</dbReference>
<feature type="compositionally biased region" description="Low complexity" evidence="18">
    <location>
        <begin position="10"/>
        <end position="21"/>
    </location>
</feature>
<keyword evidence="12" id="KW-0067">ATP-binding</keyword>
<protein>
    <recommendedName>
        <fullName evidence="3">histidine kinase</fullName>
        <ecNumber evidence="3">2.7.13.3</ecNumber>
    </recommendedName>
</protein>
<dbReference type="SMART" id="SM00448">
    <property type="entry name" value="REC"/>
    <property type="match status" value="1"/>
</dbReference>
<sequence length="1296" mass="142525">MSMVRRGTRSDSSSISSASQDKQQDRHHPAHGCLSGGGEMGALMRAKDWSASPLEAPDHWPQSLKTALRILLTSRYAMWMGWGEPLTFFYNDAYRPTLGIKHPWALGHPAQQVWKEIWRDIAPRIETVLKTGEATYDEALLLFLERSGFPEETYHTFSYSPLADEAGEVAGMLCVVTEETERVIGERRMALLRELASDLAATQTQEEVFAAVQRQVGKYSKDLPFTLMYLFDSDAGGRARLAAATGIEAKHPGARPIIDPATYGGPWSAHKLWEGAPPILLNDFEGQLGGNPPSGGWDKPPHQVSVVPIKSQGQERPAGFLVAALNPYRRYDAEYAGFVDLLTGQIAAGLANARAYEAECRRAEALAEIDRAKTVFFSNVSHEFRTPLSLLLGPLEDVLAGDGISAPTREQLTLAQRNGRRLLKLVNTLLDFSRIEAGRIQANFLPTDLASLTAQLVSVFRSAVEKAGLRLVIDCPPLAEAVYVDRDMWEKIVLNLLSNAFKFTLRGQIAVRLRQQTGEVCLELEDTGVGIAAHELPRIFDRFHRVAGVAGRSHEGSGIGLALVAELVEIHGGKVSVQSVSGRGSTFTVRLPTGTAHLPADRIGVAPGLASTAVAADIFADEAAQWTSGWHEEWLPPPPNLAPDAEQRAPDTPRPCVLVVDDNADMRAYIANLLKAHYEVVLAGDGVEALAAVERRMPDLVLTDVMMPRLDGFGLLAALRTDERTRALPVIVLSARAGEEATLAGLERGADDYLSKPFAARELLGRVKANLELSRLRGETARLLHASEERARLAIRVGRLGTWRFVPTSGVATMDERMREIWGEPEDTFQLSLAQAMERIHPADRERVSQAVDAALDPASAGTLEIDYRIVWPNGSERWVSANGQVFFEQTEAGSRRAVDFIGTALDITERKRIEQALAGSEQRYRLLAESIPQLVWTADVGGTLLDVNGRWSQYTGFTLEQVKKSGWESVVHPEDVPGLRRQWTAAIKAVAAYRAEGRMRRTDGTYRWHLHQAMPLMDGEGRILKWFGTATDIEERKQLEAEREQLLERAEQAREAAEAANRTKDEFLAILGHELRTPLNPIIGWTQMLRRGKVGPDKHDQALEIIERNARLQTQLIDDLLDVSRIMRGSLRIAPQPITLAAIVVCALEAVRGLAEQKQVQLFEQLRTTAPLSADPTRLQQVVWNLLTNAVKFTPAGGQVQVRLESGGGMARLTISDTGVGIPAEFLPHLFERFRQADTKSTREQKGLGLGLFIVRHIVEAHGGTVQAESEGEGKGAAFTVVLPLGGEAQRQAKP</sequence>
<evidence type="ECO:0000256" key="18">
    <source>
        <dbReference type="SAM" id="MobiDB-lite"/>
    </source>
</evidence>
<dbReference type="SMART" id="SM00387">
    <property type="entry name" value="HATPase_c"/>
    <property type="match status" value="2"/>
</dbReference>
<dbReference type="FunFam" id="1.10.287.130:FF:000045">
    <property type="entry name" value="Two-component system sensor histidine kinase/response regulator"/>
    <property type="match status" value="1"/>
</dbReference>
<keyword evidence="8" id="KW-0812">Transmembrane</keyword>
<dbReference type="Pfam" id="PF00072">
    <property type="entry name" value="Response_reg"/>
    <property type="match status" value="1"/>
</dbReference>
<dbReference type="Gene3D" id="3.40.50.2300">
    <property type="match status" value="1"/>
</dbReference>
<dbReference type="InterPro" id="IPR003594">
    <property type="entry name" value="HATPase_dom"/>
</dbReference>
<dbReference type="STRING" id="251221.gene:10760252"/>
<reference evidence="23 24" key="2">
    <citation type="journal article" date="2003" name="DNA Res.">
        <title>Complete genome structure of Gloeobacter violaceus PCC 7421, a cyanobacterium that lacks thylakoids (supplement).</title>
        <authorList>
            <person name="Nakamura Y."/>
            <person name="Kaneko T."/>
            <person name="Sato S."/>
            <person name="Mimuro M."/>
            <person name="Miyashita H."/>
            <person name="Tsuchiya T."/>
            <person name="Sasamoto S."/>
            <person name="Watanabe A."/>
            <person name="Kawashima K."/>
            <person name="Kishida Y."/>
            <person name="Kiyokawa C."/>
            <person name="Kohara M."/>
            <person name="Matsumoto M."/>
            <person name="Matsuno A."/>
            <person name="Nakazaki N."/>
            <person name="Shimpo S."/>
            <person name="Takeuchi C."/>
            <person name="Yamada M."/>
            <person name="Tabata S."/>
        </authorList>
    </citation>
    <scope>NUCLEOTIDE SEQUENCE [LARGE SCALE GENOMIC DNA]</scope>
    <source>
        <strain evidence="24">ATCC 29082 / PCC 7421</strain>
    </source>
</reference>